<protein>
    <submittedName>
        <fullName evidence="1">Uncharacterized protein</fullName>
    </submittedName>
</protein>
<dbReference type="AlphaFoldDB" id="A0A6C0HCQ4"/>
<evidence type="ECO:0000313" key="1">
    <source>
        <dbReference type="EMBL" id="QHT77966.1"/>
    </source>
</evidence>
<name>A0A6C0HCQ4_9ZZZZ</name>
<reference evidence="1" key="1">
    <citation type="journal article" date="2020" name="Nature">
        <title>Giant virus diversity and host interactions through global metagenomics.</title>
        <authorList>
            <person name="Schulz F."/>
            <person name="Roux S."/>
            <person name="Paez-Espino D."/>
            <person name="Jungbluth S."/>
            <person name="Walsh D.A."/>
            <person name="Denef V.J."/>
            <person name="McMahon K.D."/>
            <person name="Konstantinidis K.T."/>
            <person name="Eloe-Fadrosh E.A."/>
            <person name="Kyrpides N.C."/>
            <person name="Woyke T."/>
        </authorList>
    </citation>
    <scope>NUCLEOTIDE SEQUENCE</scope>
    <source>
        <strain evidence="1">GVMAG-M-3300023179-90</strain>
    </source>
</reference>
<accession>A0A6C0HCQ4</accession>
<sequence length="33" mass="3818">MSENEKVDQNVYKKVILLGDALKSKKIRHFLTA</sequence>
<dbReference type="EMBL" id="MN739924">
    <property type="protein sequence ID" value="QHT77966.1"/>
    <property type="molecule type" value="Genomic_DNA"/>
</dbReference>
<organism evidence="1">
    <name type="scientific">viral metagenome</name>
    <dbReference type="NCBI Taxonomy" id="1070528"/>
    <lineage>
        <taxon>unclassified sequences</taxon>
        <taxon>metagenomes</taxon>
        <taxon>organismal metagenomes</taxon>
    </lineage>
</organism>
<proteinExistence type="predicted"/>